<proteinExistence type="predicted"/>
<evidence type="ECO:0000259" key="1">
    <source>
        <dbReference type="Pfam" id="PF00656"/>
    </source>
</evidence>
<dbReference type="EMBL" id="JAZAQF010000075">
    <property type="protein sequence ID" value="MFG3818460.1"/>
    <property type="molecule type" value="Genomic_DNA"/>
</dbReference>
<dbReference type="PANTHER" id="PTHR48104">
    <property type="entry name" value="METACASPASE-4"/>
    <property type="match status" value="1"/>
</dbReference>
<sequence>MALSRRDFLGRSGAALAGWGLAEAIAAQRVAQVLAEPTGRRKALLIGINQYEPAAIAPNAASVALEGCLNDVALWQELLTSRLGFRAADVVTLTDRAAGRAQWQAALKDCAAGLRAGDAVVWQFSGYGGLLADGTGLLVPVDGHLAVGTREAATPSEPIAPLRDWSEVTIQDWLRSLPTERVLGVVDAGFAPAPAQAWVRHRSRPVLTPGALDPEELAWQQQLRRVRSGRSDAASGWWLRASQPDRPALELPQSGFVAGAFTWALVQQLWNSLPASTLWFDLAHTAAQVTDQGGQQQPIAQRLGAAAIRENIGENIGENLGQWLATAAGPSAGTVLTADSVNRTVTVSLAGLAPAVLAGATQGLILEPAATNPADDIAWVGGLRITSRNGWRAIGQPVVEDSRDRPIEAFAWQSGQLVRERWRILARNLELQVALDPNFERIERIDATSAFDALSHVTVVNPDNRAIDAWFARAARPTANPDPSGDETKTAYGLWRPGQTLWPNTVGESGEALKTAVQRLGPQLHSLLARKLWRATLNQGAGWPVRITLAALETPDRPLLQWSTLPNAGGAIGPNGSIAPATFASGSRPQLTLENAGTVPLWALVLQLDSLGRATLAQGAEPGQTLLAPNSHQTLSWPASPSRGLGFLLVWLSRDPLERVQANLPNLQTGESDRLWPLAQPLALARQLLEDLQQISVNHAAPPSRSPSPDSYTLDCRQWMAWELPFRLI</sequence>
<dbReference type="Pfam" id="PF00656">
    <property type="entry name" value="Peptidase_C14"/>
    <property type="match status" value="1"/>
</dbReference>
<dbReference type="Gene3D" id="3.40.50.1460">
    <property type="match status" value="1"/>
</dbReference>
<dbReference type="InterPro" id="IPR011189">
    <property type="entry name" value="UCP_caspase_lke"/>
</dbReference>
<dbReference type="InterPro" id="IPR006311">
    <property type="entry name" value="TAT_signal"/>
</dbReference>
<dbReference type="PIRSF" id="PIRSF007398">
    <property type="entry name" value="Sll0148_caspase"/>
    <property type="match status" value="1"/>
</dbReference>
<accession>A0ABW7CBE4</accession>
<protein>
    <submittedName>
        <fullName evidence="2">Caspase family protein</fullName>
    </submittedName>
</protein>
<keyword evidence="3" id="KW-1185">Reference proteome</keyword>
<dbReference type="SUPFAM" id="SSF52129">
    <property type="entry name" value="Caspase-like"/>
    <property type="match status" value="1"/>
</dbReference>
<name>A0ABW7CBE4_9CYAN</name>
<organism evidence="2 3">
    <name type="scientific">Limnothrix redekei LRLZ20PSL1</name>
    <dbReference type="NCBI Taxonomy" id="3112953"/>
    <lineage>
        <taxon>Bacteria</taxon>
        <taxon>Bacillati</taxon>
        <taxon>Cyanobacteriota</taxon>
        <taxon>Cyanophyceae</taxon>
        <taxon>Pseudanabaenales</taxon>
        <taxon>Pseudanabaenaceae</taxon>
        <taxon>Limnothrix</taxon>
    </lineage>
</organism>
<gene>
    <name evidence="2" type="ORF">VPK24_12485</name>
</gene>
<reference evidence="3" key="1">
    <citation type="journal article" date="2024" name="Algal Res.">
        <title>Biochemical, toxicological and genomic investigation of a high-biomass producing Limnothrix strain isolated from Italian shallow drinking water reservoir.</title>
        <authorList>
            <person name="Simonazzi M."/>
            <person name="Shishido T.K."/>
            <person name="Delbaje E."/>
            <person name="Wahlsten M."/>
            <person name="Fewer D.P."/>
            <person name="Sivonen K."/>
            <person name="Pezzolesi L."/>
            <person name="Pistocchi R."/>
        </authorList>
    </citation>
    <scope>NUCLEOTIDE SEQUENCE [LARGE SCALE GENOMIC DNA]</scope>
    <source>
        <strain evidence="3">LRLZ20PSL1</strain>
    </source>
</reference>
<dbReference type="Proteomes" id="UP001604335">
    <property type="component" value="Unassembled WGS sequence"/>
</dbReference>
<evidence type="ECO:0000313" key="3">
    <source>
        <dbReference type="Proteomes" id="UP001604335"/>
    </source>
</evidence>
<dbReference type="RefSeq" id="WP_393013837.1">
    <property type="nucleotide sequence ID" value="NZ_JAZAQF010000075.1"/>
</dbReference>
<dbReference type="InterPro" id="IPR050452">
    <property type="entry name" value="Metacaspase"/>
</dbReference>
<dbReference type="InterPro" id="IPR011600">
    <property type="entry name" value="Pept_C14_caspase"/>
</dbReference>
<evidence type="ECO:0000313" key="2">
    <source>
        <dbReference type="EMBL" id="MFG3818460.1"/>
    </source>
</evidence>
<dbReference type="PROSITE" id="PS51318">
    <property type="entry name" value="TAT"/>
    <property type="match status" value="1"/>
</dbReference>
<feature type="domain" description="Peptidase C14 caspase" evidence="1">
    <location>
        <begin position="40"/>
        <end position="301"/>
    </location>
</feature>
<dbReference type="InterPro" id="IPR029030">
    <property type="entry name" value="Caspase-like_dom_sf"/>
</dbReference>
<comment type="caution">
    <text evidence="2">The sequence shown here is derived from an EMBL/GenBank/DDBJ whole genome shotgun (WGS) entry which is preliminary data.</text>
</comment>
<dbReference type="PANTHER" id="PTHR48104:SF30">
    <property type="entry name" value="METACASPASE-1"/>
    <property type="match status" value="1"/>
</dbReference>